<dbReference type="EMBL" id="JAAXPE010000053">
    <property type="protein sequence ID" value="NKY89635.1"/>
    <property type="molecule type" value="Genomic_DNA"/>
</dbReference>
<name>A0A7X6M5C0_9NOCA</name>
<dbReference type="RefSeq" id="WP_040722738.1">
    <property type="nucleotide sequence ID" value="NZ_CAWPHS010000049.1"/>
</dbReference>
<dbReference type="PROSITE" id="PS00059">
    <property type="entry name" value="ADH_ZINC"/>
    <property type="match status" value="1"/>
</dbReference>
<evidence type="ECO:0000313" key="4">
    <source>
        <dbReference type="EMBL" id="NKY89635.1"/>
    </source>
</evidence>
<accession>A0A7X6M5C0</accession>
<comment type="similarity">
    <text evidence="2">Belongs to the zinc-containing alcohol dehydrogenase family.</text>
</comment>
<gene>
    <name evidence="4" type="ORF">HGA07_29080</name>
</gene>
<dbReference type="SUPFAM" id="SSF51735">
    <property type="entry name" value="NAD(P)-binding Rossmann-fold domains"/>
    <property type="match status" value="1"/>
</dbReference>
<keyword evidence="2" id="KW-0862">Zinc</keyword>
<dbReference type="Gene3D" id="3.90.180.10">
    <property type="entry name" value="Medium-chain alcohol dehydrogenases, catalytic domain"/>
    <property type="match status" value="1"/>
</dbReference>
<dbReference type="Pfam" id="PF00107">
    <property type="entry name" value="ADH_zinc_N"/>
    <property type="match status" value="1"/>
</dbReference>
<organism evidence="4 5">
    <name type="scientific">Nocardia veterana</name>
    <dbReference type="NCBI Taxonomy" id="132249"/>
    <lineage>
        <taxon>Bacteria</taxon>
        <taxon>Bacillati</taxon>
        <taxon>Actinomycetota</taxon>
        <taxon>Actinomycetes</taxon>
        <taxon>Mycobacteriales</taxon>
        <taxon>Nocardiaceae</taxon>
        <taxon>Nocardia</taxon>
    </lineage>
</organism>
<dbReference type="Pfam" id="PF08240">
    <property type="entry name" value="ADH_N"/>
    <property type="match status" value="1"/>
</dbReference>
<dbReference type="InterPro" id="IPR013149">
    <property type="entry name" value="ADH-like_C"/>
</dbReference>
<sequence length="386" mass="41663">MKAVVCSEGKLEVADVPAPKPGPGQLVISVSRCGICGSDLHARRHCDELADLAAATGYRNFMRSHQRVVLGHEFCGEIVEYGPDCRKRWRPGTRVVALPIVRNGREPELTGLSERAPGGYAEQVVVQESMTFPVPNGLATDHAALTEPMAVAWHAVRKGRVGRNQPAFVVGCGPIGLAVIAMLRAAGVKNIVASDFSPRRRELARRCGANVVVDPNLESPWTANPAKGRISGVTDILNLGFDTMTRLRSIPKLPWWYLFRLAHSLDAAPTGPVVFECVGVPGIIDQLLTEAPPLTRIVVVGVCMETDRFRPAMAINKEIELRFAFGYDPGEFRDTLHMIADGKVDPAPLITGTVDLAGVDNAFTALGNPEDHAKILVDPASSLIHV</sequence>
<dbReference type="PANTHER" id="PTHR43189">
    <property type="entry name" value="ZINC-TYPE ALCOHOL DEHYDROGENASE-LIKE PROTEIN C1198.01-RELATED"/>
    <property type="match status" value="1"/>
</dbReference>
<dbReference type="GO" id="GO:0008270">
    <property type="term" value="F:zinc ion binding"/>
    <property type="evidence" value="ECO:0007669"/>
    <property type="project" value="InterPro"/>
</dbReference>
<protein>
    <submittedName>
        <fullName evidence="4">Zinc-binding dehydrogenase</fullName>
    </submittedName>
</protein>
<comment type="cofactor">
    <cofactor evidence="2">
        <name>Zn(2+)</name>
        <dbReference type="ChEBI" id="CHEBI:29105"/>
    </cofactor>
</comment>
<evidence type="ECO:0000256" key="1">
    <source>
        <dbReference type="ARBA" id="ARBA00023002"/>
    </source>
</evidence>
<dbReference type="Gene3D" id="3.40.50.720">
    <property type="entry name" value="NAD(P)-binding Rossmann-like Domain"/>
    <property type="match status" value="1"/>
</dbReference>
<dbReference type="Proteomes" id="UP000523447">
    <property type="component" value="Unassembled WGS sequence"/>
</dbReference>
<evidence type="ECO:0000313" key="5">
    <source>
        <dbReference type="Proteomes" id="UP000523447"/>
    </source>
</evidence>
<proteinExistence type="inferred from homology"/>
<dbReference type="SMART" id="SM00829">
    <property type="entry name" value="PKS_ER"/>
    <property type="match status" value="1"/>
</dbReference>
<feature type="domain" description="Enoyl reductase (ER)" evidence="3">
    <location>
        <begin position="9"/>
        <end position="377"/>
    </location>
</feature>
<reference evidence="4 5" key="1">
    <citation type="submission" date="2020-04" db="EMBL/GenBank/DDBJ databases">
        <title>MicrobeNet Type strains.</title>
        <authorList>
            <person name="Nicholson A.C."/>
        </authorList>
    </citation>
    <scope>NUCLEOTIDE SEQUENCE [LARGE SCALE GENOMIC DNA]</scope>
    <source>
        <strain evidence="4 5">DSM 44445</strain>
    </source>
</reference>
<keyword evidence="2" id="KW-0479">Metal-binding</keyword>
<dbReference type="InterPro" id="IPR020843">
    <property type="entry name" value="ER"/>
</dbReference>
<dbReference type="GO" id="GO:0016491">
    <property type="term" value="F:oxidoreductase activity"/>
    <property type="evidence" value="ECO:0007669"/>
    <property type="project" value="UniProtKB-KW"/>
</dbReference>
<comment type="caution">
    <text evidence="4">The sequence shown here is derived from an EMBL/GenBank/DDBJ whole genome shotgun (WGS) entry which is preliminary data.</text>
</comment>
<dbReference type="PANTHER" id="PTHR43189:SF1">
    <property type="entry name" value="ZINC-TYPE ALCOHOL DEHYDROGENASE-LIKE PROTEIN C1198.01"/>
    <property type="match status" value="1"/>
</dbReference>
<dbReference type="AlphaFoldDB" id="A0A7X6M5C0"/>
<keyword evidence="1" id="KW-0560">Oxidoreductase</keyword>
<dbReference type="CDD" id="cd08262">
    <property type="entry name" value="Zn_ADH8"/>
    <property type="match status" value="1"/>
</dbReference>
<dbReference type="InterPro" id="IPR013154">
    <property type="entry name" value="ADH-like_N"/>
</dbReference>
<dbReference type="InterPro" id="IPR036291">
    <property type="entry name" value="NAD(P)-bd_dom_sf"/>
</dbReference>
<dbReference type="InterPro" id="IPR002328">
    <property type="entry name" value="ADH_Zn_CS"/>
</dbReference>
<dbReference type="InterPro" id="IPR011032">
    <property type="entry name" value="GroES-like_sf"/>
</dbReference>
<dbReference type="SUPFAM" id="SSF50129">
    <property type="entry name" value="GroES-like"/>
    <property type="match status" value="1"/>
</dbReference>
<evidence type="ECO:0000259" key="3">
    <source>
        <dbReference type="SMART" id="SM00829"/>
    </source>
</evidence>
<evidence type="ECO:0000256" key="2">
    <source>
        <dbReference type="RuleBase" id="RU361277"/>
    </source>
</evidence>
<keyword evidence="5" id="KW-1185">Reference proteome</keyword>